<comment type="caution">
    <text evidence="1">The sequence shown here is derived from an EMBL/GenBank/DDBJ whole genome shotgun (WGS) entry which is preliminary data.</text>
</comment>
<protein>
    <recommendedName>
        <fullName evidence="3">Asp23/Gls24 family envelope stress response protein</fullName>
    </recommendedName>
</protein>
<dbReference type="RefSeq" id="WP_025356156.1">
    <property type="nucleotide sequence ID" value="NZ_BAAABQ010000047.1"/>
</dbReference>
<name>A0ABR6BPH3_9PSEU</name>
<keyword evidence="2" id="KW-1185">Reference proteome</keyword>
<reference evidence="1 2" key="1">
    <citation type="submission" date="2020-08" db="EMBL/GenBank/DDBJ databases">
        <title>Genomic Encyclopedia of Archaeal and Bacterial Type Strains, Phase II (KMG-II): from individual species to whole genera.</title>
        <authorList>
            <person name="Goeker M."/>
        </authorList>
    </citation>
    <scope>NUCLEOTIDE SEQUENCE [LARGE SCALE GENOMIC DNA]</scope>
    <source>
        <strain evidence="1 2">DSM 43850</strain>
    </source>
</reference>
<accession>A0ABR6BPH3</accession>
<evidence type="ECO:0008006" key="3">
    <source>
        <dbReference type="Google" id="ProtNLM"/>
    </source>
</evidence>
<dbReference type="Proteomes" id="UP000517916">
    <property type="component" value="Unassembled WGS sequence"/>
</dbReference>
<evidence type="ECO:0000313" key="1">
    <source>
        <dbReference type="EMBL" id="MBA8928795.1"/>
    </source>
</evidence>
<evidence type="ECO:0000313" key="2">
    <source>
        <dbReference type="Proteomes" id="UP000517916"/>
    </source>
</evidence>
<sequence length="189" mass="20136">MTMDGGERVLPCGHQVGELLELVSDPAAAPGGLAAHARTCPHCQAELPELRARWELVRQAAQAPVLTPPGLVDRVLASVRGLRGQIAAEPVEVDQERGKLRISQRTVLILARRLAGDFASAHGSVHVRAVAGDEEGLQVLVAVRFGVPVGELADQLRTHLRQGLARELGEGVPPISVHVVDVHPTTPFE</sequence>
<gene>
    <name evidence="1" type="ORF">BC739_006012</name>
</gene>
<proteinExistence type="predicted"/>
<dbReference type="EMBL" id="JACJID010000004">
    <property type="protein sequence ID" value="MBA8928795.1"/>
    <property type="molecule type" value="Genomic_DNA"/>
</dbReference>
<organism evidence="1 2">
    <name type="scientific">Kutzneria viridogrisea</name>
    <dbReference type="NCBI Taxonomy" id="47990"/>
    <lineage>
        <taxon>Bacteria</taxon>
        <taxon>Bacillati</taxon>
        <taxon>Actinomycetota</taxon>
        <taxon>Actinomycetes</taxon>
        <taxon>Pseudonocardiales</taxon>
        <taxon>Pseudonocardiaceae</taxon>
        <taxon>Kutzneria</taxon>
    </lineage>
</organism>